<proteinExistence type="inferred from homology"/>
<keyword evidence="7" id="KW-0378">Hydrolase</keyword>
<evidence type="ECO:0000256" key="7">
    <source>
        <dbReference type="ARBA" id="ARBA00022801"/>
    </source>
</evidence>
<dbReference type="CDD" id="cd13934">
    <property type="entry name" value="RNase_H_Dikarya_like"/>
    <property type="match status" value="1"/>
</dbReference>
<evidence type="ECO:0000256" key="6">
    <source>
        <dbReference type="ARBA" id="ARBA00022759"/>
    </source>
</evidence>
<dbReference type="InterPro" id="IPR012337">
    <property type="entry name" value="RNaseH-like_sf"/>
</dbReference>
<dbReference type="PANTHER" id="PTHR10642">
    <property type="entry name" value="RIBONUCLEASE H1"/>
    <property type="match status" value="1"/>
</dbReference>
<evidence type="ECO:0000256" key="1">
    <source>
        <dbReference type="ARBA" id="ARBA00000077"/>
    </source>
</evidence>
<reference evidence="9 10" key="1">
    <citation type="submission" date="2019-09" db="EMBL/GenBank/DDBJ databases">
        <title>Draft genome of the ectomycorrhizal ascomycete Sphaerosporella brunnea.</title>
        <authorList>
            <consortium name="DOE Joint Genome Institute"/>
            <person name="Benucci G.M."/>
            <person name="Marozzi G."/>
            <person name="Antonielli L."/>
            <person name="Sanchez S."/>
            <person name="Marco P."/>
            <person name="Wang X."/>
            <person name="Falini L.B."/>
            <person name="Barry K."/>
            <person name="Haridas S."/>
            <person name="Lipzen A."/>
            <person name="Labutti K."/>
            <person name="Grigoriev I.V."/>
            <person name="Murat C."/>
            <person name="Martin F."/>
            <person name="Albertini E."/>
            <person name="Donnini D."/>
            <person name="Bonito G."/>
        </authorList>
    </citation>
    <scope>NUCLEOTIDE SEQUENCE [LARGE SCALE GENOMIC DNA]</scope>
    <source>
        <strain evidence="9 10">Sb_GMNB300</strain>
    </source>
</reference>
<dbReference type="Gene3D" id="3.30.420.10">
    <property type="entry name" value="Ribonuclease H-like superfamily/Ribonuclease H"/>
    <property type="match status" value="1"/>
</dbReference>
<organism evidence="9 10">
    <name type="scientific">Sphaerosporella brunnea</name>
    <dbReference type="NCBI Taxonomy" id="1250544"/>
    <lineage>
        <taxon>Eukaryota</taxon>
        <taxon>Fungi</taxon>
        <taxon>Dikarya</taxon>
        <taxon>Ascomycota</taxon>
        <taxon>Pezizomycotina</taxon>
        <taxon>Pezizomycetes</taxon>
        <taxon>Pezizales</taxon>
        <taxon>Pyronemataceae</taxon>
        <taxon>Sphaerosporella</taxon>
    </lineage>
</organism>
<keyword evidence="10" id="KW-1185">Reference proteome</keyword>
<dbReference type="PANTHER" id="PTHR10642:SF26">
    <property type="entry name" value="RIBONUCLEASE H1"/>
    <property type="match status" value="1"/>
</dbReference>
<dbReference type="SUPFAM" id="SSF53098">
    <property type="entry name" value="Ribonuclease H-like"/>
    <property type="match status" value="1"/>
</dbReference>
<keyword evidence="4" id="KW-0540">Nuclease</keyword>
<evidence type="ECO:0000256" key="4">
    <source>
        <dbReference type="ARBA" id="ARBA00022722"/>
    </source>
</evidence>
<keyword evidence="6" id="KW-0255">Endonuclease</keyword>
<gene>
    <name evidence="9" type="ORF">FN846DRAFT_929265</name>
</gene>
<dbReference type="GO" id="GO:0043137">
    <property type="term" value="P:DNA replication, removal of RNA primer"/>
    <property type="evidence" value="ECO:0007669"/>
    <property type="project" value="TreeGrafter"/>
</dbReference>
<dbReference type="InterPro" id="IPR002156">
    <property type="entry name" value="RNaseH_domain"/>
</dbReference>
<name>A0A5J5F968_9PEZI</name>
<dbReference type="EC" id="3.1.26.4" evidence="3"/>
<keyword evidence="5" id="KW-0479">Metal-binding</keyword>
<dbReference type="PROSITE" id="PS50879">
    <property type="entry name" value="RNASE_H_1"/>
    <property type="match status" value="1"/>
</dbReference>
<dbReference type="AlphaFoldDB" id="A0A5J5F968"/>
<evidence type="ECO:0000313" key="10">
    <source>
        <dbReference type="Proteomes" id="UP000326924"/>
    </source>
</evidence>
<protein>
    <recommendedName>
        <fullName evidence="3">ribonuclease H</fullName>
        <ecNumber evidence="3">3.1.26.4</ecNumber>
    </recommendedName>
</protein>
<comment type="similarity">
    <text evidence="2">Belongs to the RNase H family.</text>
</comment>
<sequence>MPNRIIDFVKMALPRLSVQALPAGRPDYLHFPHLYRYPAVETSYADGNRRFFPPRENMRPIELFAVRYNVCTVPGFRFIRTNNRQQMLMFIDGACSNNGNPEACGGCGVVYTSTHFRSGIAYPLEKDGTQHTNNRAVLRAAILALEMRLWNGEGFNKVVLACDSEYVVKGVSEWLSEWVINGWKTSDGTAVKNKDLWEILLETLRRQESRGVLVQFWLIPREWNEADEYAKKGSVSDSLFLPRGTRKLMVLPPGQAR</sequence>
<comment type="catalytic activity">
    <reaction evidence="1">
        <text>Endonucleolytic cleavage to 5'-phosphomonoester.</text>
        <dbReference type="EC" id="3.1.26.4"/>
    </reaction>
</comment>
<dbReference type="GO" id="GO:0003676">
    <property type="term" value="F:nucleic acid binding"/>
    <property type="evidence" value="ECO:0007669"/>
    <property type="project" value="InterPro"/>
</dbReference>
<evidence type="ECO:0000256" key="3">
    <source>
        <dbReference type="ARBA" id="ARBA00012180"/>
    </source>
</evidence>
<dbReference type="EMBL" id="VXIS01000014">
    <property type="protein sequence ID" value="KAA8913478.1"/>
    <property type="molecule type" value="Genomic_DNA"/>
</dbReference>
<dbReference type="InterPro" id="IPR036397">
    <property type="entry name" value="RNaseH_sf"/>
</dbReference>
<accession>A0A5J5F968</accession>
<evidence type="ECO:0000256" key="2">
    <source>
        <dbReference type="ARBA" id="ARBA00005300"/>
    </source>
</evidence>
<evidence type="ECO:0000256" key="5">
    <source>
        <dbReference type="ARBA" id="ARBA00022723"/>
    </source>
</evidence>
<evidence type="ECO:0000259" key="8">
    <source>
        <dbReference type="PROSITE" id="PS50879"/>
    </source>
</evidence>
<dbReference type="InterPro" id="IPR050092">
    <property type="entry name" value="RNase_H"/>
</dbReference>
<dbReference type="OrthoDB" id="407198at2759"/>
<dbReference type="Pfam" id="PF00075">
    <property type="entry name" value="RNase_H"/>
    <property type="match status" value="1"/>
</dbReference>
<evidence type="ECO:0000313" key="9">
    <source>
        <dbReference type="EMBL" id="KAA8913478.1"/>
    </source>
</evidence>
<dbReference type="GO" id="GO:0004523">
    <property type="term" value="F:RNA-DNA hybrid ribonuclease activity"/>
    <property type="evidence" value="ECO:0007669"/>
    <property type="project" value="UniProtKB-EC"/>
</dbReference>
<dbReference type="GO" id="GO:0046872">
    <property type="term" value="F:metal ion binding"/>
    <property type="evidence" value="ECO:0007669"/>
    <property type="project" value="UniProtKB-KW"/>
</dbReference>
<dbReference type="InParanoid" id="A0A5J5F968"/>
<feature type="domain" description="RNase H type-1" evidence="8">
    <location>
        <begin position="83"/>
        <end position="235"/>
    </location>
</feature>
<comment type="caution">
    <text evidence="9">The sequence shown here is derived from an EMBL/GenBank/DDBJ whole genome shotgun (WGS) entry which is preliminary data.</text>
</comment>
<dbReference type="Proteomes" id="UP000326924">
    <property type="component" value="Unassembled WGS sequence"/>
</dbReference>